<reference evidence="2" key="1">
    <citation type="submission" date="2022-01" db="EMBL/GenBank/DDBJ databases">
        <authorList>
            <person name="King R."/>
        </authorList>
    </citation>
    <scope>NUCLEOTIDE SEQUENCE</scope>
</reference>
<evidence type="ECO:0000313" key="3">
    <source>
        <dbReference type="Proteomes" id="UP001152798"/>
    </source>
</evidence>
<evidence type="ECO:0000313" key="2">
    <source>
        <dbReference type="EMBL" id="CAH1394824.1"/>
    </source>
</evidence>
<gene>
    <name evidence="2" type="ORF">NEZAVI_LOCUS5227</name>
</gene>
<sequence length="85" mass="9779">MTTYLSTSVLLIKVVLEVYLSRSLKFNHHFMGRRDEFIARGHQMSKAGTVSIHQWIFIMIATATTYLVILVQFGQPIFPPSQDHN</sequence>
<keyword evidence="3" id="KW-1185">Reference proteome</keyword>
<dbReference type="OrthoDB" id="6366728at2759"/>
<dbReference type="EMBL" id="OV725079">
    <property type="protein sequence ID" value="CAH1394824.1"/>
    <property type="molecule type" value="Genomic_DNA"/>
</dbReference>
<name>A0A9P0E6H1_NEZVI</name>
<feature type="transmembrane region" description="Helical" evidence="1">
    <location>
        <begin position="52"/>
        <end position="71"/>
    </location>
</feature>
<keyword evidence="1" id="KW-0812">Transmembrane</keyword>
<proteinExistence type="predicted"/>
<protein>
    <submittedName>
        <fullName evidence="2">Uncharacterized protein</fullName>
    </submittedName>
</protein>
<keyword evidence="1" id="KW-0472">Membrane</keyword>
<dbReference type="AlphaFoldDB" id="A0A9P0E6H1"/>
<evidence type="ECO:0000256" key="1">
    <source>
        <dbReference type="SAM" id="Phobius"/>
    </source>
</evidence>
<keyword evidence="1" id="KW-1133">Transmembrane helix</keyword>
<accession>A0A9P0E6H1</accession>
<organism evidence="2 3">
    <name type="scientific">Nezara viridula</name>
    <name type="common">Southern green stink bug</name>
    <name type="synonym">Cimex viridulus</name>
    <dbReference type="NCBI Taxonomy" id="85310"/>
    <lineage>
        <taxon>Eukaryota</taxon>
        <taxon>Metazoa</taxon>
        <taxon>Ecdysozoa</taxon>
        <taxon>Arthropoda</taxon>
        <taxon>Hexapoda</taxon>
        <taxon>Insecta</taxon>
        <taxon>Pterygota</taxon>
        <taxon>Neoptera</taxon>
        <taxon>Paraneoptera</taxon>
        <taxon>Hemiptera</taxon>
        <taxon>Heteroptera</taxon>
        <taxon>Panheteroptera</taxon>
        <taxon>Pentatomomorpha</taxon>
        <taxon>Pentatomoidea</taxon>
        <taxon>Pentatomidae</taxon>
        <taxon>Pentatominae</taxon>
        <taxon>Nezara</taxon>
    </lineage>
</organism>
<dbReference type="Proteomes" id="UP001152798">
    <property type="component" value="Chromosome 3"/>
</dbReference>